<protein>
    <recommendedName>
        <fullName evidence="3">Short chain dehydrogenase</fullName>
    </recommendedName>
</protein>
<dbReference type="EMBL" id="CP121671">
    <property type="protein sequence ID" value="WFT76538.1"/>
    <property type="molecule type" value="Genomic_DNA"/>
</dbReference>
<sequence>MNFTKETVLLISNGIGRGLALSYADKGATVAGVIVMKSMAEN</sequence>
<name>A0ABY8J528_9BACI</name>
<accession>A0ABY8J528</accession>
<evidence type="ECO:0000313" key="1">
    <source>
        <dbReference type="EMBL" id="WFT76538.1"/>
    </source>
</evidence>
<keyword evidence="2" id="KW-1185">Reference proteome</keyword>
<dbReference type="RefSeq" id="WP_283078489.1">
    <property type="nucleotide sequence ID" value="NZ_CP121671.1"/>
</dbReference>
<dbReference type="Proteomes" id="UP001221597">
    <property type="component" value="Chromosome"/>
</dbReference>
<organism evidence="1 2">
    <name type="scientific">Halobacillus naozhouensis</name>
    <dbReference type="NCBI Taxonomy" id="554880"/>
    <lineage>
        <taxon>Bacteria</taxon>
        <taxon>Bacillati</taxon>
        <taxon>Bacillota</taxon>
        <taxon>Bacilli</taxon>
        <taxon>Bacillales</taxon>
        <taxon>Bacillaceae</taxon>
        <taxon>Halobacillus</taxon>
    </lineage>
</organism>
<gene>
    <name evidence="1" type="ORF">P9989_09315</name>
</gene>
<evidence type="ECO:0008006" key="3">
    <source>
        <dbReference type="Google" id="ProtNLM"/>
    </source>
</evidence>
<reference evidence="1 2" key="1">
    <citation type="submission" date="2023-04" db="EMBL/GenBank/DDBJ databases">
        <title>Genome sequence of Halobacillus naozhouensis KACC 21980.</title>
        <authorList>
            <person name="Kim S."/>
            <person name="Heo J."/>
            <person name="Kwon S.-W."/>
        </authorList>
    </citation>
    <scope>NUCLEOTIDE SEQUENCE [LARGE SCALE GENOMIC DNA]</scope>
    <source>
        <strain evidence="1 2">KCTC 13234</strain>
    </source>
</reference>
<evidence type="ECO:0000313" key="2">
    <source>
        <dbReference type="Proteomes" id="UP001221597"/>
    </source>
</evidence>
<proteinExistence type="predicted"/>